<proteinExistence type="predicted"/>
<gene>
    <name evidence="1" type="ORF">MGSAQ_002914</name>
</gene>
<organism evidence="1">
    <name type="scientific">marine sediment metagenome</name>
    <dbReference type="NCBI Taxonomy" id="412755"/>
    <lineage>
        <taxon>unclassified sequences</taxon>
        <taxon>metagenomes</taxon>
        <taxon>ecological metagenomes</taxon>
    </lineage>
</organism>
<accession>A0A1B6NQL2</accession>
<evidence type="ECO:0000313" key="1">
    <source>
        <dbReference type="EMBL" id="KTF05588.1"/>
    </source>
</evidence>
<name>A0A1B6NQL2_9ZZZZ</name>
<dbReference type="EMBL" id="AYSL01001693">
    <property type="protein sequence ID" value="KTF05588.1"/>
    <property type="molecule type" value="Genomic_DNA"/>
</dbReference>
<protein>
    <submittedName>
        <fullName evidence="1">Uncharacterized protein</fullName>
    </submittedName>
</protein>
<sequence>MKTRAYIAQAACRYWLTSKLPFVRIMYLSKTSTISSMKARWLSLMKTQAVLCLVAAGQKGCIKQ</sequence>
<reference evidence="1" key="1">
    <citation type="submission" date="2013-11" db="EMBL/GenBank/DDBJ databases">
        <title>Microbial diversity, functional groups and degradation webs in Northern and Southern Mediterranean and Red Sea marine crude oil polluted sites.</title>
        <authorList>
            <person name="Daffonchio D."/>
            <person name="Mapelli F."/>
            <person name="Ferrer M."/>
            <person name="Richter M."/>
            <person name="Cherif A."/>
            <person name="Malkawi H.I."/>
            <person name="Yakimov M.M."/>
            <person name="Abdel-Fattah Y.R."/>
            <person name="Blaghen M."/>
            <person name="Golyshin P.N."/>
            <person name="Kalogerakis N."/>
            <person name="Boon N."/>
            <person name="Magagnini M."/>
            <person name="Fava F."/>
        </authorList>
    </citation>
    <scope>NUCLEOTIDE SEQUENCE</scope>
</reference>
<dbReference type="AlphaFoldDB" id="A0A1B6NQL2"/>
<comment type="caution">
    <text evidence="1">The sequence shown here is derived from an EMBL/GenBank/DDBJ whole genome shotgun (WGS) entry which is preliminary data.</text>
</comment>